<dbReference type="Proteomes" id="UP000191931">
    <property type="component" value="Unassembled WGS sequence"/>
</dbReference>
<dbReference type="STRING" id="1246637.MTBBW1_2520003"/>
<proteinExistence type="predicted"/>
<gene>
    <name evidence="1" type="ORF">MTBBW1_2520003</name>
</gene>
<reference evidence="1 2" key="1">
    <citation type="submission" date="2017-03" db="EMBL/GenBank/DDBJ databases">
        <authorList>
            <person name="Afonso C.L."/>
            <person name="Miller P.J."/>
            <person name="Scott M.A."/>
            <person name="Spackman E."/>
            <person name="Goraichik I."/>
            <person name="Dimitrov K.M."/>
            <person name="Suarez D.L."/>
            <person name="Swayne D.E."/>
        </authorList>
    </citation>
    <scope>NUCLEOTIDE SEQUENCE [LARGE SCALE GENOMIC DNA]</scope>
    <source>
        <strain evidence="1">PRJEB14757</strain>
    </source>
</reference>
<keyword evidence="2" id="KW-1185">Reference proteome</keyword>
<name>A0A1W1HEU7_9BACT</name>
<sequence length="324" mass="36029">MKVDFPIFDRSKLKLLKLNHRQHDMRLDHVMDLRMSEPVVEPFTSIGQSIKQARDSCANVILMIGAHVIRSGVQRFIIDLMEKGMITCLAVNGAGLIHDFELALIGATTESVRKYLQNGQFGLWKETGIINDIIIDAAKNGCGAATAVGKYIEKQKLQGRNLSLLAAAKRLGILCTCHVSIGQDIVHEHPNCDGASWGASSYTDFLHFAAHLDNLQSGVIMNLGSAVMGPEVFLKALAMARNIAKQQEKQINQFTTLVTDLAPLPDEIMIEPPKTEHLYYFRPWKTLLSRSISSGSKSYYARMHHSKSVPQIWMATVEAEQNTE</sequence>
<protein>
    <recommendedName>
        <fullName evidence="3">Deoxyhypusine synthase</fullName>
    </recommendedName>
</protein>
<dbReference type="AlphaFoldDB" id="A0A1W1HEU7"/>
<evidence type="ECO:0000313" key="2">
    <source>
        <dbReference type="Proteomes" id="UP000191931"/>
    </source>
</evidence>
<dbReference type="OrthoDB" id="9780825at2"/>
<dbReference type="Gene3D" id="3.40.50.10690">
    <property type="entry name" value="putative lor/sdh protein like domains"/>
    <property type="match status" value="1"/>
</dbReference>
<evidence type="ECO:0000313" key="1">
    <source>
        <dbReference type="EMBL" id="SLM30902.1"/>
    </source>
</evidence>
<accession>A0A1W1HEU7</accession>
<evidence type="ECO:0008006" key="3">
    <source>
        <dbReference type="Google" id="ProtNLM"/>
    </source>
</evidence>
<dbReference type="EMBL" id="FWEV01000171">
    <property type="protein sequence ID" value="SLM30902.1"/>
    <property type="molecule type" value="Genomic_DNA"/>
</dbReference>
<organism evidence="1 2">
    <name type="scientific">Desulfamplus magnetovallimortis</name>
    <dbReference type="NCBI Taxonomy" id="1246637"/>
    <lineage>
        <taxon>Bacteria</taxon>
        <taxon>Pseudomonadati</taxon>
        <taxon>Thermodesulfobacteriota</taxon>
        <taxon>Desulfobacteria</taxon>
        <taxon>Desulfobacterales</taxon>
        <taxon>Desulfobacteraceae</taxon>
        <taxon>Desulfamplus</taxon>
    </lineage>
</organism>